<keyword evidence="8" id="KW-0812">Transmembrane</keyword>
<accession>A0ABM3BBI4</accession>
<dbReference type="SUPFAM" id="SSF52096">
    <property type="entry name" value="ClpP/crotonase"/>
    <property type="match status" value="1"/>
</dbReference>
<reference evidence="9" key="1">
    <citation type="journal article" date="2020" name="Nat. Genet.">
        <title>Genomic diversifications of five Gossypium allopolyploid species and their impact on cotton improvement.</title>
        <authorList>
            <person name="Chen Z.J."/>
            <person name="Sreedasyam A."/>
            <person name="Ando A."/>
            <person name="Song Q."/>
            <person name="De Santiago L.M."/>
            <person name="Hulse-Kemp A.M."/>
            <person name="Ding M."/>
            <person name="Ye W."/>
            <person name="Kirkbride R.C."/>
            <person name="Jenkins J."/>
            <person name="Plott C."/>
            <person name="Lovell J."/>
            <person name="Lin Y.M."/>
            <person name="Vaughn R."/>
            <person name="Liu B."/>
            <person name="Simpson S."/>
            <person name="Scheffler B.E."/>
            <person name="Wen L."/>
            <person name="Saski C.A."/>
            <person name="Grover C.E."/>
            <person name="Hu G."/>
            <person name="Conover J.L."/>
            <person name="Carlson J.W."/>
            <person name="Shu S."/>
            <person name="Boston L.B."/>
            <person name="Williams M."/>
            <person name="Peterson D.G."/>
            <person name="McGee K."/>
            <person name="Jones D.C."/>
            <person name="Wendel J.F."/>
            <person name="Stelly D.M."/>
            <person name="Grimwood J."/>
            <person name="Schmutz J."/>
        </authorList>
    </citation>
    <scope>NUCLEOTIDE SEQUENCE [LARGE SCALE GENOMIC DNA]</scope>
    <source>
        <strain evidence="9">cv. TM-1</strain>
    </source>
</reference>
<keyword evidence="8" id="KW-1133">Transmembrane helix</keyword>
<dbReference type="Gene3D" id="3.90.226.10">
    <property type="entry name" value="2-enoyl-CoA Hydratase, Chain A, domain 1"/>
    <property type="match status" value="1"/>
</dbReference>
<proteinExistence type="inferred from homology"/>
<dbReference type="InterPro" id="IPR023562">
    <property type="entry name" value="ClpP/TepA"/>
</dbReference>
<protein>
    <recommendedName>
        <fullName evidence="7">ATP-dependent Clp protease proteolytic subunit</fullName>
    </recommendedName>
</protein>
<evidence type="ECO:0000256" key="2">
    <source>
        <dbReference type="ARBA" id="ARBA00022670"/>
    </source>
</evidence>
<gene>
    <name evidence="10" type="primary">LOC107945317</name>
</gene>
<sequence length="229" mass="26070">MLKRSVKEGRSLTRSFLVSVTQYLFSWMIDFYFAGVIVFYKLAVVEGMSMRALISYRFIFATARFDTRIIQELNLWSTNINIVKYGGQHHTSTKHAAVGDQVLGSLLALASCLAIRERRPPLKRLLTMFLGYHVIKTRTDTHKKKVRNLEERHANLVMDLDQMQWVAWKRLLSFESMGAFLLSAGTKGKRYSLPNPRVMIHQPLGGAEGGQTDIDIQLLSLCKENGACQ</sequence>
<feature type="transmembrane region" description="Helical" evidence="8">
    <location>
        <begin position="20"/>
        <end position="43"/>
    </location>
</feature>
<keyword evidence="2" id="KW-0645">Protease</keyword>
<dbReference type="GeneID" id="107945317"/>
<dbReference type="PROSITE" id="PS00382">
    <property type="entry name" value="CLP_PROTEASE_HIS"/>
    <property type="match status" value="1"/>
</dbReference>
<comment type="similarity">
    <text evidence="1 7">Belongs to the peptidase S14 family.</text>
</comment>
<evidence type="ECO:0000313" key="9">
    <source>
        <dbReference type="Proteomes" id="UP000818029"/>
    </source>
</evidence>
<keyword evidence="8" id="KW-0472">Membrane</keyword>
<comment type="catalytic activity">
    <reaction evidence="5 6">
        <text>Hydrolysis of proteins to small peptides in the presence of ATP and magnesium. alpha-casein is the usual test substrate. In the absence of ATP, only oligopeptides shorter than five residues are hydrolyzed (such as succinyl-Leu-Tyr-|-NHMec, and Leu-Tyr-Leu-|-Tyr-Trp, in which cleavage of the -Tyr-|-Leu- and -Tyr-|-Trp bonds also occurs).</text>
        <dbReference type="EC" id="3.4.21.92"/>
    </reaction>
</comment>
<name>A0ABM3BBI4_GOSHI</name>
<evidence type="ECO:0000256" key="7">
    <source>
        <dbReference type="RuleBase" id="RU003567"/>
    </source>
</evidence>
<dbReference type="PANTHER" id="PTHR10381">
    <property type="entry name" value="ATP-DEPENDENT CLP PROTEASE PROTEOLYTIC SUBUNIT"/>
    <property type="match status" value="1"/>
</dbReference>
<evidence type="ECO:0000256" key="8">
    <source>
        <dbReference type="SAM" id="Phobius"/>
    </source>
</evidence>
<dbReference type="InterPro" id="IPR001907">
    <property type="entry name" value="ClpP"/>
</dbReference>
<dbReference type="RefSeq" id="XP_040964432.1">
    <property type="nucleotide sequence ID" value="XM_041108498.1"/>
</dbReference>
<dbReference type="Pfam" id="PF00574">
    <property type="entry name" value="CLP_protease"/>
    <property type="match status" value="1"/>
</dbReference>
<dbReference type="PANTHER" id="PTHR10381:SF12">
    <property type="entry name" value="ATP-DEPENDENT CLP PROTEASE PROTEOLYTIC SUBUNIT 5, CHLOROPLASTIC"/>
    <property type="match status" value="1"/>
</dbReference>
<evidence type="ECO:0000313" key="10">
    <source>
        <dbReference type="RefSeq" id="XP_040964432.1"/>
    </source>
</evidence>
<evidence type="ECO:0000256" key="1">
    <source>
        <dbReference type="ARBA" id="ARBA00007039"/>
    </source>
</evidence>
<dbReference type="Proteomes" id="UP000818029">
    <property type="component" value="Chromosome D12"/>
</dbReference>
<feature type="active site" evidence="6">
    <location>
        <position position="201"/>
    </location>
</feature>
<evidence type="ECO:0000256" key="6">
    <source>
        <dbReference type="PROSITE-ProRule" id="PRU10086"/>
    </source>
</evidence>
<evidence type="ECO:0000256" key="4">
    <source>
        <dbReference type="ARBA" id="ARBA00022825"/>
    </source>
</evidence>
<keyword evidence="9" id="KW-1185">Reference proteome</keyword>
<dbReference type="InterPro" id="IPR029045">
    <property type="entry name" value="ClpP/crotonase-like_dom_sf"/>
</dbReference>
<evidence type="ECO:0000256" key="3">
    <source>
        <dbReference type="ARBA" id="ARBA00022801"/>
    </source>
</evidence>
<dbReference type="PRINTS" id="PR00127">
    <property type="entry name" value="CLPPROTEASEP"/>
</dbReference>
<reference evidence="10" key="2">
    <citation type="submission" date="2025-08" db="UniProtKB">
        <authorList>
            <consortium name="RefSeq"/>
        </authorList>
    </citation>
    <scope>IDENTIFICATION</scope>
</reference>
<dbReference type="InterPro" id="IPR033135">
    <property type="entry name" value="ClpP_His_AS"/>
</dbReference>
<keyword evidence="3" id="KW-0378">Hydrolase</keyword>
<keyword evidence="4" id="KW-0720">Serine protease</keyword>
<evidence type="ECO:0000256" key="5">
    <source>
        <dbReference type="ARBA" id="ARBA00034021"/>
    </source>
</evidence>
<organism evidence="9 10">
    <name type="scientific">Gossypium hirsutum</name>
    <name type="common">Upland cotton</name>
    <name type="synonym">Gossypium mexicanum</name>
    <dbReference type="NCBI Taxonomy" id="3635"/>
    <lineage>
        <taxon>Eukaryota</taxon>
        <taxon>Viridiplantae</taxon>
        <taxon>Streptophyta</taxon>
        <taxon>Embryophyta</taxon>
        <taxon>Tracheophyta</taxon>
        <taxon>Spermatophyta</taxon>
        <taxon>Magnoliopsida</taxon>
        <taxon>eudicotyledons</taxon>
        <taxon>Gunneridae</taxon>
        <taxon>Pentapetalae</taxon>
        <taxon>rosids</taxon>
        <taxon>malvids</taxon>
        <taxon>Malvales</taxon>
        <taxon>Malvaceae</taxon>
        <taxon>Malvoideae</taxon>
        <taxon>Gossypium</taxon>
    </lineage>
</organism>